<dbReference type="PANTHER" id="PTHR42734">
    <property type="entry name" value="METAL TRANSPORT SYSTEM ATP-BINDING PROTEIN TM_0124-RELATED"/>
    <property type="match status" value="1"/>
</dbReference>
<keyword evidence="2" id="KW-0813">Transport</keyword>
<dbReference type="InterPro" id="IPR003593">
    <property type="entry name" value="AAA+_ATPase"/>
</dbReference>
<organism evidence="6 7">
    <name type="scientific">Thioflavicoccus mobilis 8321</name>
    <dbReference type="NCBI Taxonomy" id="765912"/>
    <lineage>
        <taxon>Bacteria</taxon>
        <taxon>Pseudomonadati</taxon>
        <taxon>Pseudomonadota</taxon>
        <taxon>Gammaproteobacteria</taxon>
        <taxon>Chromatiales</taxon>
        <taxon>Chromatiaceae</taxon>
        <taxon>Thioflavicoccus</taxon>
    </lineage>
</organism>
<dbReference type="STRING" id="765912.Thimo_2511"/>
<name>L0H0S0_9GAMM</name>
<comment type="similarity">
    <text evidence="1">Belongs to the ABC transporter superfamily.</text>
</comment>
<dbReference type="SMART" id="SM00382">
    <property type="entry name" value="AAA"/>
    <property type="match status" value="1"/>
</dbReference>
<reference evidence="6 7" key="1">
    <citation type="submission" date="2011-09" db="EMBL/GenBank/DDBJ databases">
        <title>Complete sequence of chromosome of Thioflavicoccus mobilis 8321.</title>
        <authorList>
            <consortium name="US DOE Joint Genome Institute"/>
            <person name="Lucas S."/>
            <person name="Han J."/>
            <person name="Lapidus A."/>
            <person name="Cheng J.-F."/>
            <person name="Goodwin L."/>
            <person name="Pitluck S."/>
            <person name="Peters L."/>
            <person name="Ovchinnikova G."/>
            <person name="Lu M."/>
            <person name="Detter J.C."/>
            <person name="Han C."/>
            <person name="Tapia R."/>
            <person name="Land M."/>
            <person name="Hauser L."/>
            <person name="Kyrpides N."/>
            <person name="Ivanova N."/>
            <person name="Pagani I."/>
            <person name="Vogl K."/>
            <person name="Liu Z."/>
            <person name="Imhoff J."/>
            <person name="Thiel V."/>
            <person name="Frigaard N.-U."/>
            <person name="Bryant D."/>
            <person name="Woyke T."/>
        </authorList>
    </citation>
    <scope>NUCLEOTIDE SEQUENCE [LARGE SCALE GENOMIC DNA]</scope>
    <source>
        <strain evidence="6 7">8321</strain>
    </source>
</reference>
<dbReference type="CDD" id="cd03235">
    <property type="entry name" value="ABC_Metallic_Cations"/>
    <property type="match status" value="1"/>
</dbReference>
<dbReference type="Gene3D" id="3.40.50.300">
    <property type="entry name" value="P-loop containing nucleotide triphosphate hydrolases"/>
    <property type="match status" value="1"/>
</dbReference>
<feature type="domain" description="ABC transporter" evidence="5">
    <location>
        <begin position="2"/>
        <end position="241"/>
    </location>
</feature>
<dbReference type="PANTHER" id="PTHR42734:SF17">
    <property type="entry name" value="METAL TRANSPORT SYSTEM ATP-BINDING PROTEIN TM_0124-RELATED"/>
    <property type="match status" value="1"/>
</dbReference>
<dbReference type="GO" id="GO:0005524">
    <property type="term" value="F:ATP binding"/>
    <property type="evidence" value="ECO:0007669"/>
    <property type="project" value="UniProtKB-KW"/>
</dbReference>
<dbReference type="InterPro" id="IPR017871">
    <property type="entry name" value="ABC_transporter-like_CS"/>
</dbReference>
<dbReference type="EMBL" id="CP003051">
    <property type="protein sequence ID" value="AGA91235.1"/>
    <property type="molecule type" value="Genomic_DNA"/>
</dbReference>
<dbReference type="InterPro" id="IPR003439">
    <property type="entry name" value="ABC_transporter-like_ATP-bd"/>
</dbReference>
<dbReference type="RefSeq" id="WP_015281368.1">
    <property type="nucleotide sequence ID" value="NC_019940.1"/>
</dbReference>
<keyword evidence="3" id="KW-0547">Nucleotide-binding</keyword>
<sequence length="246" mass="27008">MIDIQGLNFSYGSVSTLSGIDLQVSEGEFLGIVGPNAGGKSTLLKLMLGLLQPQSGQLRVLDRSPRAASRLLGYVQQHPSFPRDFPITVEQVVQLGRMGMHRNSRLLDALRLARMSSPDREAVRGALEEVEAVDIAKRQIGSLSGGQLQRVLLARALVGEPRILILDEPTANIDQRLEGEIFDLLKALNTRMTILVVSHDIAFISGYVSRVACLNRTLVCHRTDAIDGALIQRLYGEPMRLIAHTH</sequence>
<accession>L0H0S0</accession>
<keyword evidence="7" id="KW-1185">Reference proteome</keyword>
<dbReference type="PROSITE" id="PS50893">
    <property type="entry name" value="ABC_TRANSPORTER_2"/>
    <property type="match status" value="1"/>
</dbReference>
<proteinExistence type="inferred from homology"/>
<dbReference type="Proteomes" id="UP000010816">
    <property type="component" value="Chromosome"/>
</dbReference>
<protein>
    <submittedName>
        <fullName evidence="6">ATPase component of Mn/Zn ABC-type transporter</fullName>
    </submittedName>
</protein>
<evidence type="ECO:0000256" key="2">
    <source>
        <dbReference type="ARBA" id="ARBA00022448"/>
    </source>
</evidence>
<gene>
    <name evidence="6" type="ORF">Thimo_2511</name>
</gene>
<dbReference type="GO" id="GO:0016887">
    <property type="term" value="F:ATP hydrolysis activity"/>
    <property type="evidence" value="ECO:0007669"/>
    <property type="project" value="InterPro"/>
</dbReference>
<evidence type="ECO:0000313" key="7">
    <source>
        <dbReference type="Proteomes" id="UP000010816"/>
    </source>
</evidence>
<dbReference type="PROSITE" id="PS00211">
    <property type="entry name" value="ABC_TRANSPORTER_1"/>
    <property type="match status" value="1"/>
</dbReference>
<dbReference type="eggNOG" id="COG1121">
    <property type="taxonomic scope" value="Bacteria"/>
</dbReference>
<dbReference type="HOGENOM" id="CLU_000604_1_11_6"/>
<evidence type="ECO:0000256" key="4">
    <source>
        <dbReference type="ARBA" id="ARBA00022840"/>
    </source>
</evidence>
<evidence type="ECO:0000256" key="3">
    <source>
        <dbReference type="ARBA" id="ARBA00022741"/>
    </source>
</evidence>
<dbReference type="InterPro" id="IPR050153">
    <property type="entry name" value="Metal_Ion_Import_ABC"/>
</dbReference>
<dbReference type="AlphaFoldDB" id="L0H0S0"/>
<dbReference type="PATRIC" id="fig|765912.4.peg.2464"/>
<keyword evidence="4" id="KW-0067">ATP-binding</keyword>
<evidence type="ECO:0000256" key="1">
    <source>
        <dbReference type="ARBA" id="ARBA00005417"/>
    </source>
</evidence>
<dbReference type="Pfam" id="PF00005">
    <property type="entry name" value="ABC_tran"/>
    <property type="match status" value="1"/>
</dbReference>
<dbReference type="InterPro" id="IPR027417">
    <property type="entry name" value="P-loop_NTPase"/>
</dbReference>
<evidence type="ECO:0000259" key="5">
    <source>
        <dbReference type="PROSITE" id="PS50893"/>
    </source>
</evidence>
<evidence type="ECO:0000313" key="6">
    <source>
        <dbReference type="EMBL" id="AGA91235.1"/>
    </source>
</evidence>
<dbReference type="KEGG" id="tmb:Thimo_2511"/>
<dbReference type="SUPFAM" id="SSF52540">
    <property type="entry name" value="P-loop containing nucleoside triphosphate hydrolases"/>
    <property type="match status" value="1"/>
</dbReference>